<dbReference type="PANTHER" id="PTHR30177">
    <property type="entry name" value="GLYCINE BETAINE/L-PROLINE TRANSPORT SYSTEM PERMEASE PROTEIN PROW"/>
    <property type="match status" value="1"/>
</dbReference>
<dbReference type="PANTHER" id="PTHR30177:SF4">
    <property type="entry name" value="OSMOPROTECTANT IMPORT PERMEASE PROTEIN OSMW"/>
    <property type="match status" value="1"/>
</dbReference>
<dbReference type="InterPro" id="IPR035906">
    <property type="entry name" value="MetI-like_sf"/>
</dbReference>
<evidence type="ECO:0000256" key="2">
    <source>
        <dbReference type="ARBA" id="ARBA00022448"/>
    </source>
</evidence>
<feature type="transmembrane region" description="Helical" evidence="6">
    <location>
        <begin position="133"/>
        <end position="159"/>
    </location>
</feature>
<gene>
    <name evidence="8" type="ORF">ACFPYJ_12460</name>
</gene>
<evidence type="ECO:0000256" key="1">
    <source>
        <dbReference type="ARBA" id="ARBA00004141"/>
    </source>
</evidence>
<proteinExistence type="inferred from homology"/>
<accession>A0ABW0VYJ9</accession>
<evidence type="ECO:0000256" key="3">
    <source>
        <dbReference type="ARBA" id="ARBA00022692"/>
    </source>
</evidence>
<dbReference type="Proteomes" id="UP001596047">
    <property type="component" value="Unassembled WGS sequence"/>
</dbReference>
<dbReference type="InterPro" id="IPR051204">
    <property type="entry name" value="ABC_transp_perm/SBD"/>
</dbReference>
<dbReference type="Pfam" id="PF00528">
    <property type="entry name" value="BPD_transp_1"/>
    <property type="match status" value="1"/>
</dbReference>
<reference evidence="9" key="1">
    <citation type="journal article" date="2019" name="Int. J. Syst. Evol. Microbiol.">
        <title>The Global Catalogue of Microorganisms (GCM) 10K type strain sequencing project: providing services to taxonomists for standard genome sequencing and annotation.</title>
        <authorList>
            <consortium name="The Broad Institute Genomics Platform"/>
            <consortium name="The Broad Institute Genome Sequencing Center for Infectious Disease"/>
            <person name="Wu L."/>
            <person name="Ma J."/>
        </authorList>
    </citation>
    <scope>NUCLEOTIDE SEQUENCE [LARGE SCALE GENOMIC DNA]</scope>
    <source>
        <strain evidence="9">CGMCC 1.3240</strain>
    </source>
</reference>
<sequence>MIDLIEYISTHADHLIMLSVEQLTMALLAVLLGVAVAVPLGIWISKSVKWVKPVLWVVNALQTIPVLALAGFLMIVFGLGKTTAVFGLFVYTLLPIVQSTYKGLVSIDPKLIETASGMGMSDSQIFWRIELPLALQVIFVGIRISAVVAISTATLMSLVGAGGLGYEIFTGINRLNNSMIIAGSLLAALLAFVVDRLLQLLQGRMSSPGLQNR</sequence>
<dbReference type="CDD" id="cd06261">
    <property type="entry name" value="TM_PBP2"/>
    <property type="match status" value="1"/>
</dbReference>
<dbReference type="EMBL" id="JBHSOW010000043">
    <property type="protein sequence ID" value="MFC5649919.1"/>
    <property type="molecule type" value="Genomic_DNA"/>
</dbReference>
<organism evidence="8 9">
    <name type="scientific">Paenibacillus solisilvae</name>
    <dbReference type="NCBI Taxonomy" id="2486751"/>
    <lineage>
        <taxon>Bacteria</taxon>
        <taxon>Bacillati</taxon>
        <taxon>Bacillota</taxon>
        <taxon>Bacilli</taxon>
        <taxon>Bacillales</taxon>
        <taxon>Paenibacillaceae</taxon>
        <taxon>Paenibacillus</taxon>
    </lineage>
</organism>
<evidence type="ECO:0000256" key="6">
    <source>
        <dbReference type="RuleBase" id="RU363032"/>
    </source>
</evidence>
<protein>
    <submittedName>
        <fullName evidence="8">ABC transporter permease</fullName>
    </submittedName>
</protein>
<comment type="similarity">
    <text evidence="6">Belongs to the binding-protein-dependent transport system permease family.</text>
</comment>
<dbReference type="InterPro" id="IPR000515">
    <property type="entry name" value="MetI-like"/>
</dbReference>
<feature type="transmembrane region" description="Helical" evidence="6">
    <location>
        <begin position="56"/>
        <end position="77"/>
    </location>
</feature>
<keyword evidence="4 6" id="KW-1133">Transmembrane helix</keyword>
<keyword evidence="5 6" id="KW-0472">Membrane</keyword>
<feature type="domain" description="ABC transmembrane type-1" evidence="7">
    <location>
        <begin position="19"/>
        <end position="198"/>
    </location>
</feature>
<feature type="transmembrane region" description="Helical" evidence="6">
    <location>
        <begin position="83"/>
        <end position="101"/>
    </location>
</feature>
<evidence type="ECO:0000313" key="9">
    <source>
        <dbReference type="Proteomes" id="UP001596047"/>
    </source>
</evidence>
<comment type="subcellular location">
    <subcellularLocation>
        <location evidence="6">Cell membrane</location>
        <topology evidence="6">Multi-pass membrane protein</topology>
    </subcellularLocation>
    <subcellularLocation>
        <location evidence="1">Membrane</location>
        <topology evidence="1">Multi-pass membrane protein</topology>
    </subcellularLocation>
</comment>
<evidence type="ECO:0000256" key="5">
    <source>
        <dbReference type="ARBA" id="ARBA00023136"/>
    </source>
</evidence>
<keyword evidence="3 6" id="KW-0812">Transmembrane</keyword>
<name>A0ABW0VYJ9_9BACL</name>
<dbReference type="PROSITE" id="PS50928">
    <property type="entry name" value="ABC_TM1"/>
    <property type="match status" value="1"/>
</dbReference>
<evidence type="ECO:0000256" key="4">
    <source>
        <dbReference type="ARBA" id="ARBA00022989"/>
    </source>
</evidence>
<dbReference type="RefSeq" id="WP_379188474.1">
    <property type="nucleotide sequence ID" value="NZ_JBHSOW010000043.1"/>
</dbReference>
<dbReference type="SUPFAM" id="SSF161098">
    <property type="entry name" value="MetI-like"/>
    <property type="match status" value="1"/>
</dbReference>
<evidence type="ECO:0000259" key="7">
    <source>
        <dbReference type="PROSITE" id="PS50928"/>
    </source>
</evidence>
<feature type="transmembrane region" description="Helical" evidence="6">
    <location>
        <begin position="23"/>
        <end position="44"/>
    </location>
</feature>
<evidence type="ECO:0000313" key="8">
    <source>
        <dbReference type="EMBL" id="MFC5649919.1"/>
    </source>
</evidence>
<dbReference type="Gene3D" id="1.10.3720.10">
    <property type="entry name" value="MetI-like"/>
    <property type="match status" value="1"/>
</dbReference>
<keyword evidence="9" id="KW-1185">Reference proteome</keyword>
<keyword evidence="2 6" id="KW-0813">Transport</keyword>
<feature type="transmembrane region" description="Helical" evidence="6">
    <location>
        <begin position="179"/>
        <end position="198"/>
    </location>
</feature>
<comment type="caution">
    <text evidence="8">The sequence shown here is derived from an EMBL/GenBank/DDBJ whole genome shotgun (WGS) entry which is preliminary data.</text>
</comment>